<organism evidence="1 2">
    <name type="scientific">Staphylococcus ratti</name>
    <dbReference type="NCBI Taxonomy" id="2892440"/>
    <lineage>
        <taxon>Bacteria</taxon>
        <taxon>Bacillati</taxon>
        <taxon>Bacillota</taxon>
        <taxon>Bacilli</taxon>
        <taxon>Bacillales</taxon>
        <taxon>Staphylococcaceae</taxon>
        <taxon>Staphylococcus</taxon>
    </lineage>
</organism>
<dbReference type="Proteomes" id="UP001197626">
    <property type="component" value="Chromosome"/>
</dbReference>
<name>A0ABY3PDB8_9STAP</name>
<accession>A0ABY3PDB8</accession>
<proteinExistence type="predicted"/>
<sequence>MFDTVLKKFEAAVAPLSRHVFISLGTPHSKATIKHIKKSRNLTKELTQTLKKFKSRTGIWPEWVKVDFVTQEEQLPFKDVLAEMLNTRRNYIDFGVSFDSKWLISFLPEVINANAFVRPQKGKDHTSLELAVNNINHYLKHYTQVKKPFTIEQYQHQNVIRFQTCGYLLTPEDYYELETSGGNKGVRKTTNLHSEIETMITTATHYLKNELGPNGKYNYGRFPHFDRKISFYNMLRHCSSTYALIEGLTYLQQDLTPIQHAFDYVHQHAYYDCGEVAYIFDDTREINEIKLGQNAAYIFAVVEYLKHSEPHPELLHRAQKVAEGILTMIDPQTLETIHVLNYPDLTIKEKHRIIYYDGEAALALLRLYQLDQNPKWLDTVTLLFEKFMSQNYWQYHDHWLSYCTNELIKIRPEARYIKFGLKNISHYLKFIYHRETTFPTFLEMLTTTYQLIEQAKSLGFENVVNTHINESFLVETLHHRANYQRAGYFYPEVAMYFKNPKSILGSFFIKHHGYRVRIDDIEHYLSGYIQYQKLYRSIT</sequence>
<reference evidence="1 2" key="1">
    <citation type="journal article" date="2022" name="Pathogens">
        <title>Staphylococcus ratti sp. nov. Isolated from a Lab Rat.</title>
        <authorList>
            <person name="Kovarovic V."/>
            <person name="Sedlacek I."/>
            <person name="Petras P."/>
            <person name="Kralova S."/>
            <person name="Maslanova I."/>
            <person name="Svec P."/>
            <person name="Neumann-Schaal M."/>
            <person name="Botka T."/>
            <person name="Gelbicova T."/>
            <person name="Stankova E."/>
            <person name="Doskar J."/>
            <person name="Pantucek R."/>
        </authorList>
    </citation>
    <scope>NUCLEOTIDE SEQUENCE [LARGE SCALE GENOMIC DNA]</scope>
    <source>
        <strain evidence="1 2">CCM 9025</strain>
    </source>
</reference>
<protein>
    <submittedName>
        <fullName evidence="1">Poly(Glycerol-phosphate) alpha-glucosyltransferase</fullName>
    </submittedName>
</protein>
<dbReference type="RefSeq" id="WP_229292817.1">
    <property type="nucleotide sequence ID" value="NZ_CP086654.1"/>
</dbReference>
<gene>
    <name evidence="1" type="ORF">LN051_01225</name>
</gene>
<evidence type="ECO:0000313" key="1">
    <source>
        <dbReference type="EMBL" id="UEX90321.1"/>
    </source>
</evidence>
<keyword evidence="2" id="KW-1185">Reference proteome</keyword>
<evidence type="ECO:0000313" key="2">
    <source>
        <dbReference type="Proteomes" id="UP001197626"/>
    </source>
</evidence>
<dbReference type="EMBL" id="CP086654">
    <property type="protein sequence ID" value="UEX90321.1"/>
    <property type="molecule type" value="Genomic_DNA"/>
</dbReference>
<dbReference type="InterPro" id="IPR008928">
    <property type="entry name" value="6-hairpin_glycosidase_sf"/>
</dbReference>
<dbReference type="SUPFAM" id="SSF48208">
    <property type="entry name" value="Six-hairpin glycosidases"/>
    <property type="match status" value="1"/>
</dbReference>